<evidence type="ECO:0000256" key="1">
    <source>
        <dbReference type="SAM" id="Phobius"/>
    </source>
</evidence>
<dbReference type="AlphaFoldDB" id="A0A1C4XV19"/>
<evidence type="ECO:0008006" key="4">
    <source>
        <dbReference type="Google" id="ProtNLM"/>
    </source>
</evidence>
<keyword evidence="3" id="KW-1185">Reference proteome</keyword>
<dbReference type="OrthoDB" id="9778589at2"/>
<accession>A0A1C4XV19</accession>
<protein>
    <recommendedName>
        <fullName evidence="4">ABC-2 type transport system permease protein</fullName>
    </recommendedName>
</protein>
<dbReference type="Proteomes" id="UP000198243">
    <property type="component" value="Chromosome I"/>
</dbReference>
<gene>
    <name evidence="2" type="ORF">GA0070607_5815</name>
</gene>
<dbReference type="RefSeq" id="WP_089020981.1">
    <property type="nucleotide sequence ID" value="NZ_LT607412.1"/>
</dbReference>
<evidence type="ECO:0000313" key="3">
    <source>
        <dbReference type="Proteomes" id="UP000198243"/>
    </source>
</evidence>
<feature type="transmembrane region" description="Helical" evidence="1">
    <location>
        <begin position="32"/>
        <end position="50"/>
    </location>
</feature>
<keyword evidence="1" id="KW-0812">Transmembrane</keyword>
<evidence type="ECO:0000313" key="2">
    <source>
        <dbReference type="EMBL" id="SCF12338.1"/>
    </source>
</evidence>
<proteinExistence type="predicted"/>
<name>A0A1C4XV19_9ACTN</name>
<dbReference type="EMBL" id="LT607412">
    <property type="protein sequence ID" value="SCF12338.1"/>
    <property type="molecule type" value="Genomic_DNA"/>
</dbReference>
<keyword evidence="1" id="KW-1133">Transmembrane helix</keyword>
<organism evidence="2 3">
    <name type="scientific">Micromonospora coriariae</name>
    <dbReference type="NCBI Taxonomy" id="285665"/>
    <lineage>
        <taxon>Bacteria</taxon>
        <taxon>Bacillati</taxon>
        <taxon>Actinomycetota</taxon>
        <taxon>Actinomycetes</taxon>
        <taxon>Micromonosporales</taxon>
        <taxon>Micromonosporaceae</taxon>
        <taxon>Micromonospora</taxon>
    </lineage>
</organism>
<sequence>MDWRERGARRWLRNRHIYRRYFSLPRAVVRDLLIPVVYLVAFGSVAMYVATRRMTRAMLR</sequence>
<keyword evidence="1" id="KW-0472">Membrane</keyword>
<reference evidence="3" key="1">
    <citation type="submission" date="2016-06" db="EMBL/GenBank/DDBJ databases">
        <authorList>
            <person name="Varghese N."/>
            <person name="Submissions Spin"/>
        </authorList>
    </citation>
    <scope>NUCLEOTIDE SEQUENCE [LARGE SCALE GENOMIC DNA]</scope>
    <source>
        <strain evidence="3">DSM 44875</strain>
    </source>
</reference>